<protein>
    <submittedName>
        <fullName evidence="3">Transmembrane protein</fullName>
    </submittedName>
</protein>
<organism evidence="2 3">
    <name type="scientific">Heterorhabditis bacteriophora</name>
    <name type="common">Entomopathogenic nematode worm</name>
    <dbReference type="NCBI Taxonomy" id="37862"/>
    <lineage>
        <taxon>Eukaryota</taxon>
        <taxon>Metazoa</taxon>
        <taxon>Ecdysozoa</taxon>
        <taxon>Nematoda</taxon>
        <taxon>Chromadorea</taxon>
        <taxon>Rhabditida</taxon>
        <taxon>Rhabditina</taxon>
        <taxon>Rhabditomorpha</taxon>
        <taxon>Strongyloidea</taxon>
        <taxon>Heterorhabditidae</taxon>
        <taxon>Heterorhabditis</taxon>
    </lineage>
</organism>
<keyword evidence="2" id="KW-1185">Reference proteome</keyword>
<keyword evidence="1" id="KW-0812">Transmembrane</keyword>
<accession>A0A1I7WR22</accession>
<evidence type="ECO:0000256" key="1">
    <source>
        <dbReference type="SAM" id="Phobius"/>
    </source>
</evidence>
<keyword evidence="1" id="KW-1133">Transmembrane helix</keyword>
<reference evidence="3" key="1">
    <citation type="submission" date="2016-11" db="UniProtKB">
        <authorList>
            <consortium name="WormBaseParasite"/>
        </authorList>
    </citation>
    <scope>IDENTIFICATION</scope>
</reference>
<proteinExistence type="predicted"/>
<dbReference type="WBParaSite" id="Hba_07635">
    <property type="protein sequence ID" value="Hba_07635"/>
    <property type="gene ID" value="Hba_07635"/>
</dbReference>
<dbReference type="Proteomes" id="UP000095283">
    <property type="component" value="Unplaced"/>
</dbReference>
<name>A0A1I7WR22_HETBA</name>
<evidence type="ECO:0000313" key="3">
    <source>
        <dbReference type="WBParaSite" id="Hba_07635"/>
    </source>
</evidence>
<sequence>MNFLILDAYSFAKNSTINICKYYTEYEKVSVSLVVIIEQVPSSSYWTPTGWVSPTMYTFAVIIISSIRFFNVTVDKLPVRIS</sequence>
<dbReference type="AlphaFoldDB" id="A0A1I7WR22"/>
<evidence type="ECO:0000313" key="2">
    <source>
        <dbReference type="Proteomes" id="UP000095283"/>
    </source>
</evidence>
<feature type="transmembrane region" description="Helical" evidence="1">
    <location>
        <begin position="51"/>
        <end position="70"/>
    </location>
</feature>
<keyword evidence="1" id="KW-0472">Membrane</keyword>